<accession>A0A2T7UL02</accession>
<proteinExistence type="predicted"/>
<feature type="chain" id="PRO_5015706125" description="Excinuclease ABC subunit B" evidence="1">
    <location>
        <begin position="19"/>
        <end position="141"/>
    </location>
</feature>
<dbReference type="AlphaFoldDB" id="A0A2T7UL02"/>
<evidence type="ECO:0000256" key="1">
    <source>
        <dbReference type="SAM" id="SignalP"/>
    </source>
</evidence>
<comment type="caution">
    <text evidence="2">The sequence shown here is derived from an EMBL/GenBank/DDBJ whole genome shotgun (WGS) entry which is preliminary data.</text>
</comment>
<keyword evidence="1" id="KW-0732">Signal</keyword>
<sequence length="141" mass="14701">MIRALSLILTLAPGAALASQPDCFGGALAPEEAAQGDYNVLDFPGGLVFYQRGGDPWGVEVVLEHCPSRDRVAATLYPVPDAESVDPADAGALADVFLDALDATETYTFGDLARLAEARGANVVQTRVAYQSCACRVAGGR</sequence>
<evidence type="ECO:0000313" key="3">
    <source>
        <dbReference type="Proteomes" id="UP000244810"/>
    </source>
</evidence>
<name>A0A2T7UL02_9RHOB</name>
<evidence type="ECO:0008006" key="4">
    <source>
        <dbReference type="Google" id="ProtNLM"/>
    </source>
</evidence>
<feature type="signal peptide" evidence="1">
    <location>
        <begin position="1"/>
        <end position="18"/>
    </location>
</feature>
<gene>
    <name evidence="2" type="ORF">DDE23_21380</name>
</gene>
<dbReference type="EMBL" id="QDDR01000015">
    <property type="protein sequence ID" value="PVE45348.1"/>
    <property type="molecule type" value="Genomic_DNA"/>
</dbReference>
<reference evidence="2 3" key="1">
    <citation type="journal article" date="2011" name="Syst. Appl. Microbiol.">
        <title>Defluviimonas denitrificans gen. nov., sp. nov., and Pararhodobacter aggregans gen. nov., sp. nov., non-phototrophic Rhodobacteraceae from the biofilter of a marine aquaculture.</title>
        <authorList>
            <person name="Foesel B.U."/>
            <person name="Drake H.L."/>
            <person name="Schramm A."/>
        </authorList>
    </citation>
    <scope>NUCLEOTIDE SEQUENCE [LARGE SCALE GENOMIC DNA]</scope>
    <source>
        <strain evidence="2 3">D1-19</strain>
    </source>
</reference>
<evidence type="ECO:0000313" key="2">
    <source>
        <dbReference type="EMBL" id="PVE45348.1"/>
    </source>
</evidence>
<organism evidence="2 3">
    <name type="scientific">Pararhodobacter aggregans</name>
    <dbReference type="NCBI Taxonomy" id="404875"/>
    <lineage>
        <taxon>Bacteria</taxon>
        <taxon>Pseudomonadati</taxon>
        <taxon>Pseudomonadota</taxon>
        <taxon>Alphaproteobacteria</taxon>
        <taxon>Rhodobacterales</taxon>
        <taxon>Paracoccaceae</taxon>
        <taxon>Pararhodobacter</taxon>
    </lineage>
</organism>
<dbReference type="Proteomes" id="UP000244810">
    <property type="component" value="Unassembled WGS sequence"/>
</dbReference>
<keyword evidence="3" id="KW-1185">Reference proteome</keyword>
<protein>
    <recommendedName>
        <fullName evidence="4">Excinuclease ABC subunit B</fullName>
    </recommendedName>
</protein>
<dbReference type="RefSeq" id="WP_107750192.1">
    <property type="nucleotide sequence ID" value="NZ_QBKF01000001.1"/>
</dbReference>